<feature type="disulfide bond" description="Redox-active" evidence="6">
    <location>
        <begin position="266"/>
        <end position="269"/>
    </location>
</feature>
<dbReference type="HAMAP" id="MF_00117">
    <property type="entry name" value="HslO"/>
    <property type="match status" value="1"/>
</dbReference>
<dbReference type="Pfam" id="PF01430">
    <property type="entry name" value="HSP33"/>
    <property type="match status" value="1"/>
</dbReference>
<dbReference type="STRING" id="82374.NZ47_11490"/>
<evidence type="ECO:0000256" key="3">
    <source>
        <dbReference type="ARBA" id="ARBA00023157"/>
    </source>
</evidence>
<organism evidence="7 8">
    <name type="scientific">Anaerovibrio lipolyticus</name>
    <dbReference type="NCBI Taxonomy" id="82374"/>
    <lineage>
        <taxon>Bacteria</taxon>
        <taxon>Bacillati</taxon>
        <taxon>Bacillota</taxon>
        <taxon>Negativicutes</taxon>
        <taxon>Selenomonadales</taxon>
        <taxon>Selenomonadaceae</taxon>
        <taxon>Anaerovibrio</taxon>
    </lineage>
</organism>
<dbReference type="GO" id="GO:0042026">
    <property type="term" value="P:protein refolding"/>
    <property type="evidence" value="ECO:0007669"/>
    <property type="project" value="TreeGrafter"/>
</dbReference>
<evidence type="ECO:0000313" key="8">
    <source>
        <dbReference type="Proteomes" id="UP000030993"/>
    </source>
</evidence>
<dbReference type="RefSeq" id="WP_039210863.1">
    <property type="nucleotide sequence ID" value="NZ_DFHJ01000061.1"/>
</dbReference>
<proteinExistence type="inferred from homology"/>
<keyword evidence="1 6" id="KW-0963">Cytoplasm</keyword>
<dbReference type="eggNOG" id="COG1281">
    <property type="taxonomic scope" value="Bacteria"/>
</dbReference>
<evidence type="ECO:0000313" key="7">
    <source>
        <dbReference type="EMBL" id="KHM51255.1"/>
    </source>
</evidence>
<evidence type="ECO:0000256" key="4">
    <source>
        <dbReference type="ARBA" id="ARBA00023186"/>
    </source>
</evidence>
<keyword evidence="3 6" id="KW-1015">Disulfide bond</keyword>
<dbReference type="PIRSF" id="PIRSF005261">
    <property type="entry name" value="Heat_shock_Hsp33"/>
    <property type="match status" value="1"/>
</dbReference>
<keyword evidence="8" id="KW-1185">Reference proteome</keyword>
<dbReference type="Gene3D" id="3.55.30.10">
    <property type="entry name" value="Hsp33 domain"/>
    <property type="match status" value="1"/>
</dbReference>
<keyword evidence="2 6" id="KW-0862">Zinc</keyword>
<gene>
    <name evidence="6" type="primary">hslO</name>
    <name evidence="7" type="ORF">NZ47_11490</name>
</gene>
<dbReference type="InterPro" id="IPR016153">
    <property type="entry name" value="Heat_shock_Hsp33_N"/>
</dbReference>
<keyword evidence="4 6" id="KW-0143">Chaperone</keyword>
<keyword evidence="5 6" id="KW-0676">Redox-active center</keyword>
<dbReference type="SUPFAM" id="SSF118352">
    <property type="entry name" value="HSP33 redox switch-like"/>
    <property type="match status" value="1"/>
</dbReference>
<dbReference type="CDD" id="cd00498">
    <property type="entry name" value="Hsp33"/>
    <property type="match status" value="1"/>
</dbReference>
<dbReference type="Proteomes" id="UP000030993">
    <property type="component" value="Unassembled WGS sequence"/>
</dbReference>
<dbReference type="NCBIfam" id="NF001033">
    <property type="entry name" value="PRK00114.1"/>
    <property type="match status" value="1"/>
</dbReference>
<dbReference type="SUPFAM" id="SSF64397">
    <property type="entry name" value="Hsp33 domain"/>
    <property type="match status" value="1"/>
</dbReference>
<comment type="subcellular location">
    <subcellularLocation>
        <location evidence="6">Cytoplasm</location>
    </subcellularLocation>
</comment>
<dbReference type="PANTHER" id="PTHR30111">
    <property type="entry name" value="33 KDA CHAPERONIN"/>
    <property type="match status" value="1"/>
</dbReference>
<dbReference type="PANTHER" id="PTHR30111:SF1">
    <property type="entry name" value="33 KDA CHAPERONIN"/>
    <property type="match status" value="1"/>
</dbReference>
<dbReference type="Gene3D" id="3.90.1280.10">
    <property type="entry name" value="HSP33 redox switch-like"/>
    <property type="match status" value="1"/>
</dbReference>
<dbReference type="InterPro" id="IPR016154">
    <property type="entry name" value="Heat_shock_Hsp33_C"/>
</dbReference>
<dbReference type="GO" id="GO:0005737">
    <property type="term" value="C:cytoplasm"/>
    <property type="evidence" value="ECO:0007669"/>
    <property type="project" value="UniProtKB-SubCell"/>
</dbReference>
<evidence type="ECO:0000256" key="5">
    <source>
        <dbReference type="ARBA" id="ARBA00023284"/>
    </source>
</evidence>
<dbReference type="EMBL" id="JSCE01000212">
    <property type="protein sequence ID" value="KHM51255.1"/>
    <property type="molecule type" value="Genomic_DNA"/>
</dbReference>
<comment type="PTM">
    <text evidence="6">Under oxidizing conditions two disulfide bonds are formed involving the reactive cysteines. Under reducing conditions zinc is bound to the reactive cysteines and the protein is inactive.</text>
</comment>
<dbReference type="AlphaFoldDB" id="A0A0B2JSH2"/>
<protein>
    <recommendedName>
        <fullName evidence="6">33 kDa chaperonin</fullName>
    </recommendedName>
    <alternativeName>
        <fullName evidence="6">Heat shock protein 33 homolog</fullName>
        <shortName evidence="6">HSP33</shortName>
    </alternativeName>
</protein>
<reference evidence="7 8" key="1">
    <citation type="journal article" date="2013" name="PLoS ONE">
        <title>Identification and characterization of three novel lipases belonging to families II and V from Anaerovibrio lipolyticus 5ST.</title>
        <authorList>
            <person name="Prive F."/>
            <person name="Kaderbhai N.N."/>
            <person name="Girdwood S."/>
            <person name="Worgan H.J."/>
            <person name="Pinloche E."/>
            <person name="Scollan N.D."/>
            <person name="Huws S.A."/>
            <person name="Newbold C.J."/>
        </authorList>
    </citation>
    <scope>NUCLEOTIDE SEQUENCE [LARGE SCALE GENOMIC DNA]</scope>
    <source>
        <strain evidence="7 8">5S</strain>
    </source>
</reference>
<name>A0A0B2JSH2_9FIRM</name>
<evidence type="ECO:0000256" key="6">
    <source>
        <dbReference type="HAMAP-Rule" id="MF_00117"/>
    </source>
</evidence>
<dbReference type="GO" id="GO:0044183">
    <property type="term" value="F:protein folding chaperone"/>
    <property type="evidence" value="ECO:0007669"/>
    <property type="project" value="TreeGrafter"/>
</dbReference>
<comment type="caution">
    <text evidence="7">The sequence shown here is derived from an EMBL/GenBank/DDBJ whole genome shotgun (WGS) entry which is preliminary data.</text>
</comment>
<comment type="function">
    <text evidence="6">Redox regulated molecular chaperone. Protects both thermally unfolding and oxidatively damaged proteins from irreversible aggregation. Plays an important role in the bacterial defense system toward oxidative stress.</text>
</comment>
<evidence type="ECO:0000256" key="2">
    <source>
        <dbReference type="ARBA" id="ARBA00022833"/>
    </source>
</evidence>
<sequence>MSDTLVKAITKGVRIYAAVTTDLVNEAIRRHDCSPTAAAALGRTMTGALLMAANLKNKEALTVSFQGNGPLGYITADATPEGYVRGYVGNPHVDLPLKENGKLDVGGAVGQGMVQVTRFTGLGDPMRGSSEIVSGEIAEDLTNYLFVSEQTASSVGLGVLVGTDRRAMASGGFILQMMPDADEEIITRVEDALKKVRPVSSMIADGVDAKGIIAELMADFDVDYLTTTELAFKCKCSRERIEDVLLSLSHKDMEQLVQDGHAEVCCQFCGEKYQFEKDELEHLMKLADGVR</sequence>
<comment type="similarity">
    <text evidence="6">Belongs to the HSP33 family.</text>
</comment>
<evidence type="ECO:0000256" key="1">
    <source>
        <dbReference type="ARBA" id="ARBA00022490"/>
    </source>
</evidence>
<dbReference type="GO" id="GO:0051082">
    <property type="term" value="F:unfolded protein binding"/>
    <property type="evidence" value="ECO:0007669"/>
    <property type="project" value="UniProtKB-UniRule"/>
</dbReference>
<accession>A0A0B2JSH2</accession>
<feature type="disulfide bond" description="Redox-active" evidence="6">
    <location>
        <begin position="234"/>
        <end position="236"/>
    </location>
</feature>
<dbReference type="InterPro" id="IPR000397">
    <property type="entry name" value="Heat_shock_Hsp33"/>
</dbReference>